<feature type="region of interest" description="Disordered" evidence="1">
    <location>
        <begin position="1"/>
        <end position="36"/>
    </location>
</feature>
<gene>
    <name evidence="2" type="ORF">SAMN04488107_1435</name>
</gene>
<organism evidence="2 3">
    <name type="scientific">Geodermatophilus saharensis</name>
    <dbReference type="NCBI Taxonomy" id="1137994"/>
    <lineage>
        <taxon>Bacteria</taxon>
        <taxon>Bacillati</taxon>
        <taxon>Actinomycetota</taxon>
        <taxon>Actinomycetes</taxon>
        <taxon>Geodermatophilales</taxon>
        <taxon>Geodermatophilaceae</taxon>
        <taxon>Geodermatophilus</taxon>
    </lineage>
</organism>
<evidence type="ECO:0000313" key="2">
    <source>
        <dbReference type="EMBL" id="SNS11452.1"/>
    </source>
</evidence>
<evidence type="ECO:0000313" key="3">
    <source>
        <dbReference type="Proteomes" id="UP000198386"/>
    </source>
</evidence>
<accession>A0A239BUZ1</accession>
<dbReference type="EMBL" id="FZOH01000002">
    <property type="protein sequence ID" value="SNS11452.1"/>
    <property type="molecule type" value="Genomic_DNA"/>
</dbReference>
<dbReference type="AlphaFoldDB" id="A0A239BUZ1"/>
<reference evidence="3" key="1">
    <citation type="submission" date="2017-06" db="EMBL/GenBank/DDBJ databases">
        <authorList>
            <person name="Varghese N."/>
            <person name="Submissions S."/>
        </authorList>
    </citation>
    <scope>NUCLEOTIDE SEQUENCE [LARGE SCALE GENOMIC DNA]</scope>
    <source>
        <strain evidence="3">DSM 45423</strain>
    </source>
</reference>
<dbReference type="Proteomes" id="UP000198386">
    <property type="component" value="Unassembled WGS sequence"/>
</dbReference>
<protein>
    <submittedName>
        <fullName evidence="2">Uncharacterized protein</fullName>
    </submittedName>
</protein>
<dbReference type="OrthoDB" id="5198809at2"/>
<feature type="compositionally biased region" description="Basic and acidic residues" evidence="1">
    <location>
        <begin position="1"/>
        <end position="14"/>
    </location>
</feature>
<keyword evidence="3" id="KW-1185">Reference proteome</keyword>
<proteinExistence type="predicted"/>
<evidence type="ECO:0000256" key="1">
    <source>
        <dbReference type="SAM" id="MobiDB-lite"/>
    </source>
</evidence>
<dbReference type="RefSeq" id="WP_089403144.1">
    <property type="nucleotide sequence ID" value="NZ_FZOH01000002.1"/>
</dbReference>
<sequence>MADLTIERSPERHGTGPAPDLRPDRRASGAPSPPSDGVALSRLLALARLTVPQALELAAAVLEAAAQLPVSGVADPGSGGPHVRAVVGPDGRVALHRAAAPSGRAVAAVLGDVAAAAPSRAGSADPVPDPLSAALDAAVADLPDAGVPAVARRLAETAAAVDRDAVRGELGALVRAIGAGGPVAAAPPAAVRAPVTRPVRREGSRTARRVGAWLLSVLVLAAVVTVEVVVLRDDIADDVDVLLDAGRSGVEPTVEPEPDGVPITPPAPAASGSVTGVDLRGLTGCEPGAPCTVRVQVRLDAGAADRQVTWSYLLVDRCTGATSTAPGGTVTVPAGGTRAEAVGVVALPPVPAVAVLAVTDLPAAAASAPLPVGSCPPELLAR</sequence>
<name>A0A239BUZ1_9ACTN</name>